<keyword evidence="1" id="KW-0479">Metal-binding</keyword>
<dbReference type="InterPro" id="IPR006612">
    <property type="entry name" value="THAP_Znf"/>
</dbReference>
<feature type="non-terminal residue" evidence="6">
    <location>
        <position position="1"/>
    </location>
</feature>
<name>A0AAV8VF85_9CUCU</name>
<protein>
    <recommendedName>
        <fullName evidence="5">THAP-type domain-containing protein</fullName>
    </recommendedName>
</protein>
<keyword evidence="3" id="KW-0862">Zinc</keyword>
<reference evidence="6 7" key="1">
    <citation type="journal article" date="2023" name="Insect Mol. Biol.">
        <title>Genome sequencing provides insights into the evolution of gene families encoding plant cell wall-degrading enzymes in longhorned beetles.</title>
        <authorList>
            <person name="Shin N.R."/>
            <person name="Okamura Y."/>
            <person name="Kirsch R."/>
            <person name="Pauchet Y."/>
        </authorList>
    </citation>
    <scope>NUCLEOTIDE SEQUENCE [LARGE SCALE GENOMIC DNA]</scope>
    <source>
        <strain evidence="6">EAD_L_NR</strain>
    </source>
</reference>
<evidence type="ECO:0000256" key="3">
    <source>
        <dbReference type="ARBA" id="ARBA00022833"/>
    </source>
</evidence>
<evidence type="ECO:0000256" key="2">
    <source>
        <dbReference type="ARBA" id="ARBA00022771"/>
    </source>
</evidence>
<organism evidence="6 7">
    <name type="scientific">Exocentrus adspersus</name>
    <dbReference type="NCBI Taxonomy" id="1586481"/>
    <lineage>
        <taxon>Eukaryota</taxon>
        <taxon>Metazoa</taxon>
        <taxon>Ecdysozoa</taxon>
        <taxon>Arthropoda</taxon>
        <taxon>Hexapoda</taxon>
        <taxon>Insecta</taxon>
        <taxon>Pterygota</taxon>
        <taxon>Neoptera</taxon>
        <taxon>Endopterygota</taxon>
        <taxon>Coleoptera</taxon>
        <taxon>Polyphaga</taxon>
        <taxon>Cucujiformia</taxon>
        <taxon>Chrysomeloidea</taxon>
        <taxon>Cerambycidae</taxon>
        <taxon>Lamiinae</taxon>
        <taxon>Acanthocinini</taxon>
        <taxon>Exocentrus</taxon>
    </lineage>
</organism>
<sequence length="84" mass="9896">IVTMVGCSAVGCSNRSEQGYTLKVFPNNPQRRKEWAAKMHFEAEMWEKVREDGSRKLKWNTVPTIFSFVENKKKRKLLHCFFTL</sequence>
<dbReference type="Pfam" id="PF05485">
    <property type="entry name" value="THAP"/>
    <property type="match status" value="1"/>
</dbReference>
<dbReference type="SUPFAM" id="SSF57716">
    <property type="entry name" value="Glucocorticoid receptor-like (DNA-binding domain)"/>
    <property type="match status" value="1"/>
</dbReference>
<evidence type="ECO:0000256" key="4">
    <source>
        <dbReference type="ARBA" id="ARBA00023125"/>
    </source>
</evidence>
<dbReference type="Proteomes" id="UP001159042">
    <property type="component" value="Unassembled WGS sequence"/>
</dbReference>
<gene>
    <name evidence="6" type="ORF">NQ315_014393</name>
</gene>
<feature type="domain" description="THAP-type" evidence="5">
    <location>
        <begin position="7"/>
        <end position="66"/>
    </location>
</feature>
<dbReference type="EMBL" id="JANEYG010000111">
    <property type="protein sequence ID" value="KAJ8912810.1"/>
    <property type="molecule type" value="Genomic_DNA"/>
</dbReference>
<evidence type="ECO:0000313" key="7">
    <source>
        <dbReference type="Proteomes" id="UP001159042"/>
    </source>
</evidence>
<keyword evidence="2" id="KW-0863">Zinc-finger</keyword>
<proteinExistence type="predicted"/>
<keyword evidence="7" id="KW-1185">Reference proteome</keyword>
<evidence type="ECO:0000313" key="6">
    <source>
        <dbReference type="EMBL" id="KAJ8912810.1"/>
    </source>
</evidence>
<evidence type="ECO:0000259" key="5">
    <source>
        <dbReference type="Pfam" id="PF05485"/>
    </source>
</evidence>
<dbReference type="AlphaFoldDB" id="A0AAV8VF85"/>
<accession>A0AAV8VF85</accession>
<comment type="caution">
    <text evidence="6">The sequence shown here is derived from an EMBL/GenBank/DDBJ whole genome shotgun (WGS) entry which is preliminary data.</text>
</comment>
<evidence type="ECO:0000256" key="1">
    <source>
        <dbReference type="ARBA" id="ARBA00022723"/>
    </source>
</evidence>
<keyword evidence="4" id="KW-0238">DNA-binding</keyword>